<evidence type="ECO:0000259" key="1">
    <source>
        <dbReference type="Pfam" id="PF06985"/>
    </source>
</evidence>
<dbReference type="PANTHER" id="PTHR33112:SF10">
    <property type="entry name" value="TOL"/>
    <property type="match status" value="1"/>
</dbReference>
<dbReference type="Pfam" id="PF06985">
    <property type="entry name" value="HET"/>
    <property type="match status" value="1"/>
</dbReference>
<feature type="non-terminal residue" evidence="2">
    <location>
        <position position="481"/>
    </location>
</feature>
<accession>A0A6A6SW84</accession>
<dbReference type="Proteomes" id="UP000799324">
    <property type="component" value="Unassembled WGS sequence"/>
</dbReference>
<organism evidence="2 3">
    <name type="scientific">Lophiostoma macrostomum CBS 122681</name>
    <dbReference type="NCBI Taxonomy" id="1314788"/>
    <lineage>
        <taxon>Eukaryota</taxon>
        <taxon>Fungi</taxon>
        <taxon>Dikarya</taxon>
        <taxon>Ascomycota</taxon>
        <taxon>Pezizomycotina</taxon>
        <taxon>Dothideomycetes</taxon>
        <taxon>Pleosporomycetidae</taxon>
        <taxon>Pleosporales</taxon>
        <taxon>Lophiostomataceae</taxon>
        <taxon>Lophiostoma</taxon>
    </lineage>
</organism>
<dbReference type="AlphaFoldDB" id="A0A6A6SW84"/>
<dbReference type="OrthoDB" id="2958217at2759"/>
<evidence type="ECO:0000313" key="2">
    <source>
        <dbReference type="EMBL" id="KAF2651872.1"/>
    </source>
</evidence>
<dbReference type="EMBL" id="MU004415">
    <property type="protein sequence ID" value="KAF2651872.1"/>
    <property type="molecule type" value="Genomic_DNA"/>
</dbReference>
<reference evidence="2" key="1">
    <citation type="journal article" date="2020" name="Stud. Mycol.">
        <title>101 Dothideomycetes genomes: a test case for predicting lifestyles and emergence of pathogens.</title>
        <authorList>
            <person name="Haridas S."/>
            <person name="Albert R."/>
            <person name="Binder M."/>
            <person name="Bloem J."/>
            <person name="Labutti K."/>
            <person name="Salamov A."/>
            <person name="Andreopoulos B."/>
            <person name="Baker S."/>
            <person name="Barry K."/>
            <person name="Bills G."/>
            <person name="Bluhm B."/>
            <person name="Cannon C."/>
            <person name="Castanera R."/>
            <person name="Culley D."/>
            <person name="Daum C."/>
            <person name="Ezra D."/>
            <person name="Gonzalez J."/>
            <person name="Henrissat B."/>
            <person name="Kuo A."/>
            <person name="Liang C."/>
            <person name="Lipzen A."/>
            <person name="Lutzoni F."/>
            <person name="Magnuson J."/>
            <person name="Mondo S."/>
            <person name="Nolan M."/>
            <person name="Ohm R."/>
            <person name="Pangilinan J."/>
            <person name="Park H.-J."/>
            <person name="Ramirez L."/>
            <person name="Alfaro M."/>
            <person name="Sun H."/>
            <person name="Tritt A."/>
            <person name="Yoshinaga Y."/>
            <person name="Zwiers L.-H."/>
            <person name="Turgeon B."/>
            <person name="Goodwin S."/>
            <person name="Spatafora J."/>
            <person name="Crous P."/>
            <person name="Grigoriev I."/>
        </authorList>
    </citation>
    <scope>NUCLEOTIDE SEQUENCE</scope>
    <source>
        <strain evidence="2">CBS 122681</strain>
    </source>
</reference>
<evidence type="ECO:0000313" key="3">
    <source>
        <dbReference type="Proteomes" id="UP000799324"/>
    </source>
</evidence>
<sequence>MDFVPELPNLRQDVERGCPFCAELLERLSKEIWPKNVAVIIGPAVYVLESSRGTNPKPEQNGVWAFSIAVEPLGAEPVRFYFEVFADLAPCGTSGICVRQRPPCADRCSLESVEILQQWISECSERHPQCQTSDEMFCPKRLIDVGPVDGSVEPRLVEVARKPSRYAALSHCWGAPRPGVHMLRTLTSSINSFRQAIPYQSMPRNFQDAVRITRALNIPYIWIDSLCIIQDSKDDWAKEGSMMDKIYNSAWVSLAATSASTSEDGFLQSTLENHLITIPSVIGAGKQYEDFKVKTPDRLYVRFVTEGLHHARTSEVNASAWNKRAWTLQERYFARRTIHFGATRMFWECREGFASECSPRISKDMFAEPWTPVQANDDPPAGYIYREPSSESKTITDIDTNNDVTWGLSNSHLLHENSDTLVARTKLYEWWFQNLTDYSRRQLTYSSDKLPGISGLAKELCSTYKRITGHDEQYVAGIWIG</sequence>
<feature type="domain" description="Heterokaryon incompatibility" evidence="1">
    <location>
        <begin position="166"/>
        <end position="330"/>
    </location>
</feature>
<proteinExistence type="predicted"/>
<keyword evidence="3" id="KW-1185">Reference proteome</keyword>
<dbReference type="InterPro" id="IPR010730">
    <property type="entry name" value="HET"/>
</dbReference>
<name>A0A6A6SW84_9PLEO</name>
<gene>
    <name evidence="2" type="ORF">K491DRAFT_606072</name>
</gene>
<dbReference type="PANTHER" id="PTHR33112">
    <property type="entry name" value="DOMAIN PROTEIN, PUTATIVE-RELATED"/>
    <property type="match status" value="1"/>
</dbReference>
<protein>
    <submittedName>
        <fullName evidence="2">HET-domain-containing protein</fullName>
    </submittedName>
</protein>